<protein>
    <submittedName>
        <fullName evidence="1">Uncharacterized protein</fullName>
    </submittedName>
</protein>
<organism evidence="1 2">
    <name type="scientific">Thelephora ganbajun</name>
    <name type="common">Ganba fungus</name>
    <dbReference type="NCBI Taxonomy" id="370292"/>
    <lineage>
        <taxon>Eukaryota</taxon>
        <taxon>Fungi</taxon>
        <taxon>Dikarya</taxon>
        <taxon>Basidiomycota</taxon>
        <taxon>Agaricomycotina</taxon>
        <taxon>Agaricomycetes</taxon>
        <taxon>Thelephorales</taxon>
        <taxon>Thelephoraceae</taxon>
        <taxon>Thelephora</taxon>
    </lineage>
</organism>
<accession>A0ACB6ZWY0</accession>
<proteinExistence type="predicted"/>
<evidence type="ECO:0000313" key="1">
    <source>
        <dbReference type="EMBL" id="KAF9653910.1"/>
    </source>
</evidence>
<reference evidence="1" key="1">
    <citation type="submission" date="2019-10" db="EMBL/GenBank/DDBJ databases">
        <authorList>
            <consortium name="DOE Joint Genome Institute"/>
            <person name="Kuo A."/>
            <person name="Miyauchi S."/>
            <person name="Kiss E."/>
            <person name="Drula E."/>
            <person name="Kohler A."/>
            <person name="Sanchez-Garcia M."/>
            <person name="Andreopoulos B."/>
            <person name="Barry K.W."/>
            <person name="Bonito G."/>
            <person name="Buee M."/>
            <person name="Carver A."/>
            <person name="Chen C."/>
            <person name="Cichocki N."/>
            <person name="Clum A."/>
            <person name="Culley D."/>
            <person name="Crous P.W."/>
            <person name="Fauchery L."/>
            <person name="Girlanda M."/>
            <person name="Hayes R."/>
            <person name="Keri Z."/>
            <person name="Labutti K."/>
            <person name="Lipzen A."/>
            <person name="Lombard V."/>
            <person name="Magnuson J."/>
            <person name="Maillard F."/>
            <person name="Morin E."/>
            <person name="Murat C."/>
            <person name="Nolan M."/>
            <person name="Ohm R."/>
            <person name="Pangilinan J."/>
            <person name="Pereira M."/>
            <person name="Perotto S."/>
            <person name="Peter M."/>
            <person name="Riley R."/>
            <person name="Sitrit Y."/>
            <person name="Stielow B."/>
            <person name="Szollosi G."/>
            <person name="Zifcakova L."/>
            <person name="Stursova M."/>
            <person name="Spatafora J.W."/>
            <person name="Tedersoo L."/>
            <person name="Vaario L.-M."/>
            <person name="Yamada A."/>
            <person name="Yan M."/>
            <person name="Wang P."/>
            <person name="Xu J."/>
            <person name="Bruns T."/>
            <person name="Baldrian P."/>
            <person name="Vilgalys R."/>
            <person name="Henrissat B."/>
            <person name="Grigoriev I.V."/>
            <person name="Hibbett D."/>
            <person name="Nagy L.G."/>
            <person name="Martin F.M."/>
        </authorList>
    </citation>
    <scope>NUCLEOTIDE SEQUENCE</scope>
    <source>
        <strain evidence="1">P2</strain>
    </source>
</reference>
<reference evidence="1" key="2">
    <citation type="journal article" date="2020" name="Nat. Commun.">
        <title>Large-scale genome sequencing of mycorrhizal fungi provides insights into the early evolution of symbiotic traits.</title>
        <authorList>
            <person name="Miyauchi S."/>
            <person name="Kiss E."/>
            <person name="Kuo A."/>
            <person name="Drula E."/>
            <person name="Kohler A."/>
            <person name="Sanchez-Garcia M."/>
            <person name="Morin E."/>
            <person name="Andreopoulos B."/>
            <person name="Barry K.W."/>
            <person name="Bonito G."/>
            <person name="Buee M."/>
            <person name="Carver A."/>
            <person name="Chen C."/>
            <person name="Cichocki N."/>
            <person name="Clum A."/>
            <person name="Culley D."/>
            <person name="Crous P.W."/>
            <person name="Fauchery L."/>
            <person name="Girlanda M."/>
            <person name="Hayes R.D."/>
            <person name="Keri Z."/>
            <person name="LaButti K."/>
            <person name="Lipzen A."/>
            <person name="Lombard V."/>
            <person name="Magnuson J."/>
            <person name="Maillard F."/>
            <person name="Murat C."/>
            <person name="Nolan M."/>
            <person name="Ohm R.A."/>
            <person name="Pangilinan J."/>
            <person name="Pereira M.F."/>
            <person name="Perotto S."/>
            <person name="Peter M."/>
            <person name="Pfister S."/>
            <person name="Riley R."/>
            <person name="Sitrit Y."/>
            <person name="Stielow J.B."/>
            <person name="Szollosi G."/>
            <person name="Zifcakova L."/>
            <person name="Stursova M."/>
            <person name="Spatafora J.W."/>
            <person name="Tedersoo L."/>
            <person name="Vaario L.M."/>
            <person name="Yamada A."/>
            <person name="Yan M."/>
            <person name="Wang P."/>
            <person name="Xu J."/>
            <person name="Bruns T."/>
            <person name="Baldrian P."/>
            <person name="Vilgalys R."/>
            <person name="Dunand C."/>
            <person name="Henrissat B."/>
            <person name="Grigoriev I.V."/>
            <person name="Hibbett D."/>
            <person name="Nagy L.G."/>
            <person name="Martin F.M."/>
        </authorList>
    </citation>
    <scope>NUCLEOTIDE SEQUENCE</scope>
    <source>
        <strain evidence="1">P2</strain>
    </source>
</reference>
<comment type="caution">
    <text evidence="1">The sequence shown here is derived from an EMBL/GenBank/DDBJ whole genome shotgun (WGS) entry which is preliminary data.</text>
</comment>
<keyword evidence="2" id="KW-1185">Reference proteome</keyword>
<sequence>MPSLARSRLVRDVLLVFLGAVSMHFVTTLFHPFDDLNPTWTLQSYHHEEIVIDPPPYGEHDNNKKHDNDNPVLDHDNRKGDKPPSPLRTAVTPVDVLTTIPETELVHHAPGWTIFKNLYMSNGTFYVVSDKPRSEFPELLYILSVAIPALNTPENIQARLPTEQQMDFIGTKNALRRWGPVRPGEKNRIWSITGSTWFFNDPLQFLDHYYHFVAELLFGTWAFWTGSFNATIDTKTWTSSAPPIDRAIFANNPPEGIRDKPGFNSYFLRSAFSSLTVESERDWADRIFTTINGDRAYYLDTVLIADRSAAFKGKLCGATSHRIAAEAYEPLWDDGRLQKEWWEPVRREVLRFAGVEERTMDLGIEIERAWEEEKEKAVKALGGNQDALSVQIPIAKEKTVVTYISRQAARRHLIREDHQLLVASLQEMTARKGYELIIIEAEKLSKDEQLGIMSRTTVLVGVHGNGLSHVLWLTPSRYLTVVEIFFPGGFTHDYEWTTRAMRGRHFAIWNDTYHTYPDTPGVAYPEGFQGTSIPVYGPMVAKVIEDRLDGKLP</sequence>
<gene>
    <name evidence="1" type="ORF">BDM02DRAFT_3107056</name>
</gene>
<name>A0ACB6ZWY0_THEGA</name>
<dbReference type="EMBL" id="MU117962">
    <property type="protein sequence ID" value="KAF9653910.1"/>
    <property type="molecule type" value="Genomic_DNA"/>
</dbReference>
<evidence type="ECO:0000313" key="2">
    <source>
        <dbReference type="Proteomes" id="UP000886501"/>
    </source>
</evidence>
<dbReference type="Proteomes" id="UP000886501">
    <property type="component" value="Unassembled WGS sequence"/>
</dbReference>